<proteinExistence type="inferred from homology"/>
<dbReference type="Pfam" id="PF14943">
    <property type="entry name" value="MRP-S26"/>
    <property type="match status" value="1"/>
</dbReference>
<keyword evidence="4 9" id="KW-0689">Ribosomal protein</keyword>
<organism evidence="10">
    <name type="scientific">Harpegnathos saltator</name>
    <name type="common">Jerdon's jumping ant</name>
    <dbReference type="NCBI Taxonomy" id="610380"/>
    <lineage>
        <taxon>Eukaryota</taxon>
        <taxon>Metazoa</taxon>
        <taxon>Ecdysozoa</taxon>
        <taxon>Arthropoda</taxon>
        <taxon>Hexapoda</taxon>
        <taxon>Insecta</taxon>
        <taxon>Pterygota</taxon>
        <taxon>Neoptera</taxon>
        <taxon>Endopterygota</taxon>
        <taxon>Hymenoptera</taxon>
        <taxon>Apocrita</taxon>
        <taxon>Aculeata</taxon>
        <taxon>Formicoidea</taxon>
        <taxon>Formicidae</taxon>
        <taxon>Ponerinae</taxon>
        <taxon>Ponerini</taxon>
        <taxon>Harpegnathos</taxon>
    </lineage>
</organism>
<reference evidence="9 10" key="1">
    <citation type="journal article" date="2010" name="Science">
        <title>Genomic comparison of the ants Camponotus floridanus and Harpegnathos saltator.</title>
        <authorList>
            <person name="Bonasio R."/>
            <person name="Zhang G."/>
            <person name="Ye C."/>
            <person name="Mutti N.S."/>
            <person name="Fang X."/>
            <person name="Qin N."/>
            <person name="Donahue G."/>
            <person name="Yang P."/>
            <person name="Li Q."/>
            <person name="Li C."/>
            <person name="Zhang P."/>
            <person name="Huang Z."/>
            <person name="Berger S.L."/>
            <person name="Reinberg D."/>
            <person name="Wang J."/>
            <person name="Liebig J."/>
        </authorList>
    </citation>
    <scope>NUCLEOTIDE SEQUENCE [LARGE SCALE GENOMIC DNA]</scope>
    <source>
        <strain evidence="9 10">R22 G/1</strain>
    </source>
</reference>
<dbReference type="EMBL" id="GL445574">
    <property type="protein sequence ID" value="EFN89357.1"/>
    <property type="molecule type" value="Genomic_DNA"/>
</dbReference>
<evidence type="ECO:0000256" key="2">
    <source>
        <dbReference type="ARBA" id="ARBA00009672"/>
    </source>
</evidence>
<dbReference type="AlphaFoldDB" id="E2B4K4"/>
<dbReference type="OrthoDB" id="5988811at2759"/>
<dbReference type="PANTHER" id="PTHR21035">
    <property type="entry name" value="28S RIBOSOMAL PROTEIN S26, MITOCHONDRIAL"/>
    <property type="match status" value="1"/>
</dbReference>
<comment type="subcellular location">
    <subcellularLocation>
        <location evidence="1">Mitochondrion</location>
    </subcellularLocation>
</comment>
<evidence type="ECO:0000256" key="7">
    <source>
        <dbReference type="ARBA" id="ARBA00035138"/>
    </source>
</evidence>
<keyword evidence="5" id="KW-0496">Mitochondrion</keyword>
<evidence type="ECO:0000256" key="6">
    <source>
        <dbReference type="ARBA" id="ARBA00023274"/>
    </source>
</evidence>
<dbReference type="InParanoid" id="E2B4K4"/>
<keyword evidence="6" id="KW-0687">Ribonucleoprotein</keyword>
<dbReference type="FunCoup" id="E2B4K4">
    <property type="interactions" value="375"/>
</dbReference>
<dbReference type="PANTHER" id="PTHR21035:SF2">
    <property type="entry name" value="SMALL RIBOSOMAL SUBUNIT PROTEIN MS26"/>
    <property type="match status" value="1"/>
</dbReference>
<dbReference type="GO" id="GO:0005763">
    <property type="term" value="C:mitochondrial small ribosomal subunit"/>
    <property type="evidence" value="ECO:0007669"/>
    <property type="project" value="InterPro"/>
</dbReference>
<evidence type="ECO:0000256" key="5">
    <source>
        <dbReference type="ARBA" id="ARBA00023128"/>
    </source>
</evidence>
<dbReference type="OMA" id="WNNQENL"/>
<gene>
    <name evidence="9" type="ORF">EAI_00288</name>
</gene>
<evidence type="ECO:0000256" key="8">
    <source>
        <dbReference type="ARBA" id="ARBA00035344"/>
    </source>
</evidence>
<dbReference type="Proteomes" id="UP000008237">
    <property type="component" value="Unassembled WGS sequence"/>
</dbReference>
<protein>
    <recommendedName>
        <fullName evidence="7">Small ribosomal subunit protein mS26</fullName>
    </recommendedName>
    <alternativeName>
        <fullName evidence="8">28S ribosomal protein S26, mitochondrial</fullName>
    </alternativeName>
</protein>
<keyword evidence="3" id="KW-0809">Transit peptide</keyword>
<name>E2B4K4_HARSA</name>
<dbReference type="STRING" id="610380.E2B4K4"/>
<evidence type="ECO:0000256" key="3">
    <source>
        <dbReference type="ARBA" id="ARBA00022946"/>
    </source>
</evidence>
<sequence>MKNSNICESFTPNSVYKQSIRWKRKPIWLPTGKTKMFRIPKRPVIPIEESIELKRLFNTYRTYMTSLRLYIQQMAKKYEVQLDERKLKQTEEEDFQACSAINDEWNASVAKIREVRLKAEKEAYKEKIFKIMMNKEEEQETLKKQANEQIRRVKEVADTFITAKNIDAAIEECLSNIVNHNRGIDLNGNWYDGKYPPTQVTEEVATQSTVNQ</sequence>
<evidence type="ECO:0000313" key="9">
    <source>
        <dbReference type="EMBL" id="EFN89357.1"/>
    </source>
</evidence>
<evidence type="ECO:0000256" key="4">
    <source>
        <dbReference type="ARBA" id="ARBA00022980"/>
    </source>
</evidence>
<evidence type="ECO:0000256" key="1">
    <source>
        <dbReference type="ARBA" id="ARBA00004173"/>
    </source>
</evidence>
<accession>E2B4K4</accession>
<dbReference type="InterPro" id="IPR026140">
    <property type="entry name" value="Ribosomal_mS26"/>
</dbReference>
<evidence type="ECO:0000313" key="10">
    <source>
        <dbReference type="Proteomes" id="UP000008237"/>
    </source>
</evidence>
<keyword evidence="10" id="KW-1185">Reference proteome</keyword>
<comment type="similarity">
    <text evidence="2">Belongs to the mitochondrion-specific ribosomal protein mS26 family.</text>
</comment>